<reference evidence="2 3" key="1">
    <citation type="submission" date="2018-06" db="EMBL/GenBank/DDBJ databases">
        <title>Genomic Encyclopedia of Archaeal and Bacterial Type Strains, Phase II (KMG-II): from individual species to whole genera.</title>
        <authorList>
            <person name="Goeker M."/>
        </authorList>
    </citation>
    <scope>NUCLEOTIDE SEQUENCE [LARGE SCALE GENOMIC DNA]</scope>
    <source>
        <strain evidence="2 3">DSM 12408</strain>
    </source>
</reference>
<keyword evidence="1" id="KW-0732">Signal</keyword>
<dbReference type="STRING" id="49280.A9996_05720"/>
<proteinExistence type="predicted"/>
<comment type="caution">
    <text evidence="2">The sequence shown here is derived from an EMBL/GenBank/DDBJ whole genome shotgun (WGS) entry which is preliminary data.</text>
</comment>
<sequence length="651" mass="74781">MKHLYLASLLLTAFSFAQSSFNSDTYVVSRNDIATNTFETDSTAAALIIYEDGNSYIDKDTYTLKTEIKRKIKILKRHGFDRATTSIYLYSDSKRKEKVSRIFATTYNIENGAITKTELKSDDIFEEKYNDKYTIIKFTLPNIQEGSVLTYSYLLESPFIYKFHPWEFQDEIPTLYSAYNTSIPGNYEYSIKLVGTQKLDKNESKLVKKCLNAFNGSSADCANTTYVMTNIPAFVEEDFMTTKNNYLSRLEYELKVFRGFDGSVDNITKSWKDADKELKSDESLGRQIGKGTSLEEVIADVLSDKANGLAVAKDIYNYVQQHYVWNGEYKIFSDVSVKNLIKTKSGKISEINLLLHNLLEEHGIEVKPVLMSTRDNGLPTQLFPVISEFNYLIVQAKIGTESYLLDATDPYLSFGELPFRCLNQYGRLLDFKNGSEWIPIEANKTSGSQYQVDLKISDQLVKGNVKATYYGYDALNKKKDYFENESSYIDHIANAQSEITITDHEVQVTKKNAEEFAETYHIELNDKNTTNDMVYINPFIYKSFEENPFKLQQRTYPIDFGYKKSYLYSVQIDFGDTYELVEVPKEVNAKIPNDGGDIILYTTVNEQKLILTFKLNFTESLYSADYYGTFKAYVDKVLDVQRNSLVVLKRK</sequence>
<evidence type="ECO:0008006" key="4">
    <source>
        <dbReference type="Google" id="ProtNLM"/>
    </source>
</evidence>
<dbReference type="RefSeq" id="WP_066432107.1">
    <property type="nucleotide sequence ID" value="NZ_LZRN01000008.1"/>
</dbReference>
<feature type="signal peptide" evidence="1">
    <location>
        <begin position="1"/>
        <end position="17"/>
    </location>
</feature>
<evidence type="ECO:0000313" key="3">
    <source>
        <dbReference type="Proteomes" id="UP000248987"/>
    </source>
</evidence>
<name>A0A1A7R477_9FLAO</name>
<evidence type="ECO:0000256" key="1">
    <source>
        <dbReference type="SAM" id="SignalP"/>
    </source>
</evidence>
<keyword evidence="3" id="KW-1185">Reference proteome</keyword>
<feature type="chain" id="PRO_5030025577" description="Transglutaminase superfamily protein" evidence="1">
    <location>
        <begin position="18"/>
        <end position="651"/>
    </location>
</feature>
<accession>A0A1A7R477</accession>
<dbReference type="Gene3D" id="3.10.620.30">
    <property type="match status" value="1"/>
</dbReference>
<evidence type="ECO:0000313" key="2">
    <source>
        <dbReference type="EMBL" id="RAJ24844.1"/>
    </source>
</evidence>
<dbReference type="OrthoDB" id="98874at2"/>
<organism evidence="2 3">
    <name type="scientific">Gelidibacter algens</name>
    <dbReference type="NCBI Taxonomy" id="49280"/>
    <lineage>
        <taxon>Bacteria</taxon>
        <taxon>Pseudomonadati</taxon>
        <taxon>Bacteroidota</taxon>
        <taxon>Flavobacteriia</taxon>
        <taxon>Flavobacteriales</taxon>
        <taxon>Flavobacteriaceae</taxon>
        <taxon>Gelidibacter</taxon>
    </lineage>
</organism>
<dbReference type="Gene3D" id="2.60.120.1130">
    <property type="match status" value="1"/>
</dbReference>
<gene>
    <name evidence="2" type="ORF">LX77_01843</name>
</gene>
<dbReference type="Gene3D" id="2.60.40.3140">
    <property type="match status" value="1"/>
</dbReference>
<dbReference type="EMBL" id="QLLQ01000005">
    <property type="protein sequence ID" value="RAJ24844.1"/>
    <property type="molecule type" value="Genomic_DNA"/>
</dbReference>
<protein>
    <recommendedName>
        <fullName evidence="4">Transglutaminase superfamily protein</fullName>
    </recommendedName>
</protein>
<dbReference type="AlphaFoldDB" id="A0A1A7R477"/>
<dbReference type="Proteomes" id="UP000248987">
    <property type="component" value="Unassembled WGS sequence"/>
</dbReference>